<keyword evidence="4" id="KW-1185">Reference proteome</keyword>
<comment type="similarity">
    <text evidence="1">Belongs to the universal stress protein A family.</text>
</comment>
<evidence type="ECO:0000313" key="4">
    <source>
        <dbReference type="Proteomes" id="UP000494108"/>
    </source>
</evidence>
<dbReference type="Gene3D" id="3.40.50.620">
    <property type="entry name" value="HUPs"/>
    <property type="match status" value="1"/>
</dbReference>
<dbReference type="AlphaFoldDB" id="A0A6S6ZPW7"/>
<evidence type="ECO:0000256" key="1">
    <source>
        <dbReference type="ARBA" id="ARBA00008791"/>
    </source>
</evidence>
<organism evidence="3 4">
    <name type="scientific">Achromobacter pestifer</name>
    <dbReference type="NCBI Taxonomy" id="1353889"/>
    <lineage>
        <taxon>Bacteria</taxon>
        <taxon>Pseudomonadati</taxon>
        <taxon>Pseudomonadota</taxon>
        <taxon>Betaproteobacteria</taxon>
        <taxon>Burkholderiales</taxon>
        <taxon>Alcaligenaceae</taxon>
        <taxon>Achromobacter</taxon>
    </lineage>
</organism>
<dbReference type="SUPFAM" id="SSF52402">
    <property type="entry name" value="Adenine nucleotide alpha hydrolases-like"/>
    <property type="match status" value="1"/>
</dbReference>
<dbReference type="PANTHER" id="PTHR46268:SF15">
    <property type="entry name" value="UNIVERSAL STRESS PROTEIN HP_0031"/>
    <property type="match status" value="1"/>
</dbReference>
<name>A0A6S6ZPW7_9BURK</name>
<dbReference type="Pfam" id="PF00582">
    <property type="entry name" value="Usp"/>
    <property type="match status" value="1"/>
</dbReference>
<dbReference type="PRINTS" id="PR01438">
    <property type="entry name" value="UNVRSLSTRESS"/>
</dbReference>
<reference evidence="3 4" key="1">
    <citation type="submission" date="2020-04" db="EMBL/GenBank/DDBJ databases">
        <authorList>
            <person name="De Canck E."/>
        </authorList>
    </citation>
    <scope>NUCLEOTIDE SEQUENCE [LARGE SCALE GENOMIC DNA]</scope>
    <source>
        <strain evidence="3 4">LMG 3431</strain>
    </source>
</reference>
<evidence type="ECO:0000259" key="2">
    <source>
        <dbReference type="Pfam" id="PF00582"/>
    </source>
</evidence>
<dbReference type="EMBL" id="CADIJX010000005">
    <property type="protein sequence ID" value="CAB3679435.1"/>
    <property type="molecule type" value="Genomic_DNA"/>
</dbReference>
<gene>
    <name evidence="3" type="primary">teaD_2</name>
    <name evidence="3" type="ORF">LMG3431_04285</name>
</gene>
<evidence type="ECO:0000313" key="3">
    <source>
        <dbReference type="EMBL" id="CAB3679435.1"/>
    </source>
</evidence>
<proteinExistence type="inferred from homology"/>
<dbReference type="InterPro" id="IPR006015">
    <property type="entry name" value="Universal_stress_UspA"/>
</dbReference>
<dbReference type="CDD" id="cd00293">
    <property type="entry name" value="USP-like"/>
    <property type="match status" value="1"/>
</dbReference>
<dbReference type="RefSeq" id="WP_175176587.1">
    <property type="nucleotide sequence ID" value="NZ_CADIJX010000005.1"/>
</dbReference>
<dbReference type="Proteomes" id="UP000494108">
    <property type="component" value="Unassembled WGS sequence"/>
</dbReference>
<dbReference type="PANTHER" id="PTHR46268">
    <property type="entry name" value="STRESS RESPONSE PROTEIN NHAX"/>
    <property type="match status" value="1"/>
</dbReference>
<accession>A0A6S6ZPW7</accession>
<dbReference type="InterPro" id="IPR006016">
    <property type="entry name" value="UspA"/>
</dbReference>
<protein>
    <submittedName>
        <fullName evidence="3">TRAP-T-associated universal stress protein TeaD</fullName>
    </submittedName>
</protein>
<dbReference type="InterPro" id="IPR014729">
    <property type="entry name" value="Rossmann-like_a/b/a_fold"/>
</dbReference>
<sequence length="145" mass="15481">MYKHILIPIDGSSLANTGLEQGLGLARALGASVTVVTAYGSFHMPSMETVQLEGVRKTYEHQAQELASSYLTEAAARAQAMGVPCTTEMRESDAPYQVIIDIALTQNCDLIAMSSHGRSGMAALLLGSQTQKVLAHSTVPVLVYR</sequence>
<feature type="domain" description="UspA" evidence="2">
    <location>
        <begin position="1"/>
        <end position="145"/>
    </location>
</feature>